<evidence type="ECO:0000313" key="1">
    <source>
        <dbReference type="EMBL" id="KIY61598.1"/>
    </source>
</evidence>
<accession>A0A0D7AT98</accession>
<dbReference type="EMBL" id="KN880909">
    <property type="protein sequence ID" value="KIY61598.1"/>
    <property type="molecule type" value="Genomic_DNA"/>
</dbReference>
<evidence type="ECO:0008006" key="3">
    <source>
        <dbReference type="Google" id="ProtNLM"/>
    </source>
</evidence>
<dbReference type="Proteomes" id="UP000054007">
    <property type="component" value="Unassembled WGS sequence"/>
</dbReference>
<protein>
    <recommendedName>
        <fullName evidence="3">BZIP domain-containing protein</fullName>
    </recommendedName>
</protein>
<organism evidence="1 2">
    <name type="scientific">Cylindrobasidium torrendii FP15055 ss-10</name>
    <dbReference type="NCBI Taxonomy" id="1314674"/>
    <lineage>
        <taxon>Eukaryota</taxon>
        <taxon>Fungi</taxon>
        <taxon>Dikarya</taxon>
        <taxon>Basidiomycota</taxon>
        <taxon>Agaricomycotina</taxon>
        <taxon>Agaricomycetes</taxon>
        <taxon>Agaricomycetidae</taxon>
        <taxon>Agaricales</taxon>
        <taxon>Marasmiineae</taxon>
        <taxon>Physalacriaceae</taxon>
        <taxon>Cylindrobasidium</taxon>
    </lineage>
</organism>
<proteinExistence type="predicted"/>
<gene>
    <name evidence="1" type="ORF">CYLTODRAFT_459731</name>
</gene>
<sequence>MFPTLESNDRELFSCSEVYYIGGRIPKALIPSSLPYADTNMPSSANAASVTNHGPESPSVEDLLRQFLQLTGASSEDFDATGQQITYAVPFDDMRELETHFESWEVGFRELAMQWKHQLDAGTQILPAQPVFSGTSAPAQLDEADIELDAEMRAERNPSKRRVLQNRLAQRRSKRKRELMEKQLRERSKELKVRLSQEEKTQAELQMVLTSFSEWYALLRRVAGQQGLGPD</sequence>
<name>A0A0D7AT98_9AGAR</name>
<dbReference type="AlphaFoldDB" id="A0A0D7AT98"/>
<keyword evidence="2" id="KW-1185">Reference proteome</keyword>
<reference evidence="1 2" key="1">
    <citation type="journal article" date="2015" name="Fungal Genet. Biol.">
        <title>Evolution of novel wood decay mechanisms in Agaricales revealed by the genome sequences of Fistulina hepatica and Cylindrobasidium torrendii.</title>
        <authorList>
            <person name="Floudas D."/>
            <person name="Held B.W."/>
            <person name="Riley R."/>
            <person name="Nagy L.G."/>
            <person name="Koehler G."/>
            <person name="Ransdell A.S."/>
            <person name="Younus H."/>
            <person name="Chow J."/>
            <person name="Chiniquy J."/>
            <person name="Lipzen A."/>
            <person name="Tritt A."/>
            <person name="Sun H."/>
            <person name="Haridas S."/>
            <person name="LaButti K."/>
            <person name="Ohm R.A."/>
            <person name="Kues U."/>
            <person name="Blanchette R.A."/>
            <person name="Grigoriev I.V."/>
            <person name="Minto R.E."/>
            <person name="Hibbett D.S."/>
        </authorList>
    </citation>
    <scope>NUCLEOTIDE SEQUENCE [LARGE SCALE GENOMIC DNA]</scope>
    <source>
        <strain evidence="1 2">FP15055 ss-10</strain>
    </source>
</reference>
<dbReference type="CDD" id="cd14686">
    <property type="entry name" value="bZIP"/>
    <property type="match status" value="1"/>
</dbReference>
<evidence type="ECO:0000313" key="2">
    <source>
        <dbReference type="Proteomes" id="UP000054007"/>
    </source>
</evidence>